<feature type="transmembrane region" description="Helical" evidence="4">
    <location>
        <begin position="198"/>
        <end position="221"/>
    </location>
</feature>
<evidence type="ECO:0000256" key="1">
    <source>
        <dbReference type="ARBA" id="ARBA00022448"/>
    </source>
</evidence>
<feature type="domain" description="ABC transporter" evidence="5">
    <location>
        <begin position="235"/>
        <end position="449"/>
    </location>
</feature>
<dbReference type="PROSITE" id="PS00211">
    <property type="entry name" value="ABC_TRANSPORTER_1"/>
    <property type="match status" value="1"/>
</dbReference>
<dbReference type="InterPro" id="IPR051782">
    <property type="entry name" value="ABC_Transporter_VariousFunc"/>
</dbReference>
<feature type="transmembrane region" description="Helical" evidence="4">
    <location>
        <begin position="169"/>
        <end position="192"/>
    </location>
</feature>
<comment type="caution">
    <text evidence="6">The sequence shown here is derived from an EMBL/GenBank/DDBJ whole genome shotgun (WGS) entry which is preliminary data.</text>
</comment>
<dbReference type="InterPro" id="IPR003439">
    <property type="entry name" value="ABC_transporter-like_ATP-bd"/>
</dbReference>
<gene>
    <name evidence="6" type="ORF">KH142_04610</name>
</gene>
<dbReference type="Proteomes" id="UP000727506">
    <property type="component" value="Unassembled WGS sequence"/>
</dbReference>
<dbReference type="GO" id="GO:0005524">
    <property type="term" value="F:ATP binding"/>
    <property type="evidence" value="ECO:0007669"/>
    <property type="project" value="UniProtKB-KW"/>
</dbReference>
<keyword evidence="2" id="KW-0547">Nucleotide-binding</keyword>
<dbReference type="SUPFAM" id="SSF52540">
    <property type="entry name" value="P-loop containing nucleoside triphosphate hydrolases"/>
    <property type="match status" value="1"/>
</dbReference>
<dbReference type="PANTHER" id="PTHR42939:SF1">
    <property type="entry name" value="ABC TRANSPORTER ATP-BINDING PROTEIN ALBC-RELATED"/>
    <property type="match status" value="1"/>
</dbReference>
<organism evidence="6 7">
    <name type="scientific">Slackia piriformis</name>
    <dbReference type="NCBI Taxonomy" id="626934"/>
    <lineage>
        <taxon>Bacteria</taxon>
        <taxon>Bacillati</taxon>
        <taxon>Actinomycetota</taxon>
        <taxon>Coriobacteriia</taxon>
        <taxon>Eggerthellales</taxon>
        <taxon>Eggerthellaceae</taxon>
        <taxon>Slackia</taxon>
    </lineage>
</organism>
<protein>
    <submittedName>
        <fullName evidence="6">ATP-binding cassette domain-containing protein</fullName>
    </submittedName>
</protein>
<evidence type="ECO:0000256" key="3">
    <source>
        <dbReference type="ARBA" id="ARBA00022840"/>
    </source>
</evidence>
<keyword evidence="4" id="KW-0472">Membrane</keyword>
<evidence type="ECO:0000256" key="4">
    <source>
        <dbReference type="SAM" id="Phobius"/>
    </source>
</evidence>
<dbReference type="SMART" id="SM00382">
    <property type="entry name" value="AAA"/>
    <property type="match status" value="1"/>
</dbReference>
<feature type="transmembrane region" description="Helical" evidence="4">
    <location>
        <begin position="85"/>
        <end position="102"/>
    </location>
</feature>
<keyword evidence="4" id="KW-0812">Transmembrane</keyword>
<dbReference type="PROSITE" id="PS50893">
    <property type="entry name" value="ABC_TRANSPORTER_2"/>
    <property type="match status" value="1"/>
</dbReference>
<name>A0A943YXZ1_9ACTN</name>
<evidence type="ECO:0000313" key="7">
    <source>
        <dbReference type="Proteomes" id="UP000727506"/>
    </source>
</evidence>
<dbReference type="EMBL" id="JAGZSV010000063">
    <property type="protein sequence ID" value="MBS6940756.1"/>
    <property type="molecule type" value="Genomic_DNA"/>
</dbReference>
<dbReference type="InterPro" id="IPR003593">
    <property type="entry name" value="AAA+_ATPase"/>
</dbReference>
<keyword evidence="3 6" id="KW-0067">ATP-binding</keyword>
<dbReference type="AlphaFoldDB" id="A0A943YXZ1"/>
<keyword evidence="4" id="KW-1133">Transmembrane helix</keyword>
<dbReference type="InterPro" id="IPR017871">
    <property type="entry name" value="ABC_transporter-like_CS"/>
</dbReference>
<reference evidence="6" key="1">
    <citation type="submission" date="2021-02" db="EMBL/GenBank/DDBJ databases">
        <title>Infant gut strain persistence is associated with maternal origin, phylogeny, and functional potential including surface adhesion and iron acquisition.</title>
        <authorList>
            <person name="Lou Y.C."/>
        </authorList>
    </citation>
    <scope>NUCLEOTIDE SEQUENCE</scope>
    <source>
        <strain evidence="6">L2_039_000G1_dasL2_039_000G1_concoct_11</strain>
    </source>
</reference>
<accession>A0A943YXZ1</accession>
<feature type="transmembrane region" description="Helical" evidence="4">
    <location>
        <begin position="135"/>
        <end position="157"/>
    </location>
</feature>
<evidence type="ECO:0000256" key="2">
    <source>
        <dbReference type="ARBA" id="ARBA00022741"/>
    </source>
</evidence>
<sequence>MVYAALVCTIGNEISADFIRFLHQIPTKEAVFFFATSSPVGSPHIPQTGFAPAAIVLAILADANDDSPSRRIRYRFSAMLAAKRFCTIALLSFGITLLYLATEAFQLFEMPLRPASPALLDSIFGDSAHLHDTGAVVLSSGVDAFVQMAIVLAVFALAKALSRSNVAAFAIAGIASALMSIRIQTSLTLGIFSFLKEGAFPIGLPVALVGVFLAFIACNFIEPSTSERSNIMSRIEIDDVSKRIKKHTILKHISLELEAGRCYELKGPNGSGKTMLLKIIAGLVKPTEGSVRIDGKTLGKDIEFPRETGVLIEAPAFIGERTGLGNLKLLASIRNTASEEDLRAVLKTVELDPDLKTPYRKYSLGMKQRLGIAAAIMEDPRIVLLDEPLNALDEKGVAMVKRVIGQYKENGALVVISNHSNDLLDEVIDATIVFANGTAAVRDGESARP</sequence>
<dbReference type="Pfam" id="PF00005">
    <property type="entry name" value="ABC_tran"/>
    <property type="match status" value="1"/>
</dbReference>
<proteinExistence type="predicted"/>
<evidence type="ECO:0000259" key="5">
    <source>
        <dbReference type="PROSITE" id="PS50893"/>
    </source>
</evidence>
<keyword evidence="1" id="KW-0813">Transport</keyword>
<dbReference type="GO" id="GO:0016887">
    <property type="term" value="F:ATP hydrolysis activity"/>
    <property type="evidence" value="ECO:0007669"/>
    <property type="project" value="InterPro"/>
</dbReference>
<dbReference type="PANTHER" id="PTHR42939">
    <property type="entry name" value="ABC TRANSPORTER ATP-BINDING PROTEIN ALBC-RELATED"/>
    <property type="match status" value="1"/>
</dbReference>
<evidence type="ECO:0000313" key="6">
    <source>
        <dbReference type="EMBL" id="MBS6940756.1"/>
    </source>
</evidence>
<dbReference type="Gene3D" id="3.40.50.300">
    <property type="entry name" value="P-loop containing nucleotide triphosphate hydrolases"/>
    <property type="match status" value="1"/>
</dbReference>
<dbReference type="InterPro" id="IPR027417">
    <property type="entry name" value="P-loop_NTPase"/>
</dbReference>